<dbReference type="PANTHER" id="PTHR15314">
    <property type="entry name" value="RIBONUCLEASE P PROTEIN SUBUNIT P20"/>
    <property type="match status" value="1"/>
</dbReference>
<feature type="compositionally biased region" description="Basic and acidic residues" evidence="11">
    <location>
        <begin position="27"/>
        <end position="44"/>
    </location>
</feature>
<dbReference type="InterPro" id="IPR036882">
    <property type="entry name" value="Alba-like_dom_sf"/>
</dbReference>
<keyword evidence="6" id="KW-0819">tRNA processing</keyword>
<evidence type="ECO:0000313" key="12">
    <source>
        <dbReference type="Proteomes" id="UP000694856"/>
    </source>
</evidence>
<evidence type="ECO:0000256" key="4">
    <source>
        <dbReference type="ARBA" id="ARBA00022490"/>
    </source>
</evidence>
<comment type="subcellular location">
    <subcellularLocation>
        <location evidence="1">Cytoplasmic granule</location>
    </subcellularLocation>
    <subcellularLocation>
        <location evidence="2">Nucleus</location>
        <location evidence="2">Nucleolus</location>
    </subcellularLocation>
</comment>
<dbReference type="SUPFAM" id="SSF82704">
    <property type="entry name" value="AlbA-like"/>
    <property type="match status" value="1"/>
</dbReference>
<evidence type="ECO:0000256" key="5">
    <source>
        <dbReference type="ARBA" id="ARBA00022552"/>
    </source>
</evidence>
<evidence type="ECO:0000256" key="8">
    <source>
        <dbReference type="ARBA" id="ARBA00053284"/>
    </source>
</evidence>
<keyword evidence="7" id="KW-0539">Nucleus</keyword>
<keyword evidence="12" id="KW-1185">Reference proteome</keyword>
<dbReference type="GO" id="GO:0001682">
    <property type="term" value="P:tRNA 5'-leader removal"/>
    <property type="evidence" value="ECO:0007669"/>
    <property type="project" value="InterPro"/>
</dbReference>
<gene>
    <name evidence="13" type="primary">LOC102510519</name>
</gene>
<comment type="function">
    <text evidence="8">Component of ribonuclease P, a ribonucleoprotein complex that generates mature tRNA molecules by cleaving their 5'-ends. Also a component of the MRP ribonuclease complex, which cleaves pre-rRNA sequences.</text>
</comment>
<dbReference type="PANTHER" id="PTHR15314:SF1">
    <property type="entry name" value="RIBONUCLEASE P PROTEIN SUBUNIT P20"/>
    <property type="match status" value="1"/>
</dbReference>
<dbReference type="AlphaFoldDB" id="A0A8B6YCU4"/>
<organism evidence="12 13">
    <name type="scientific">Camelus ferus</name>
    <name type="common">Wild bactrian camel</name>
    <name type="synonym">Camelus bactrianus ferus</name>
    <dbReference type="NCBI Taxonomy" id="419612"/>
    <lineage>
        <taxon>Eukaryota</taxon>
        <taxon>Metazoa</taxon>
        <taxon>Chordata</taxon>
        <taxon>Craniata</taxon>
        <taxon>Vertebrata</taxon>
        <taxon>Euteleostomi</taxon>
        <taxon>Mammalia</taxon>
        <taxon>Eutheria</taxon>
        <taxon>Laurasiatheria</taxon>
        <taxon>Artiodactyla</taxon>
        <taxon>Tylopoda</taxon>
        <taxon>Camelidae</taxon>
        <taxon>Camelus</taxon>
    </lineage>
</organism>
<name>A0A8B6YCU4_CAMFR</name>
<dbReference type="GO" id="GO:0005655">
    <property type="term" value="C:nucleolar ribonuclease P complex"/>
    <property type="evidence" value="ECO:0007669"/>
    <property type="project" value="InterPro"/>
</dbReference>
<evidence type="ECO:0000256" key="9">
    <source>
        <dbReference type="ARBA" id="ARBA00064615"/>
    </source>
</evidence>
<evidence type="ECO:0000256" key="10">
    <source>
        <dbReference type="ARBA" id="ARBA00068472"/>
    </source>
</evidence>
<sequence>MTNFFKSGWAGARGRRGGGRGGGAETAGRREAQNSAENREPRGAVETELDPVENTLRTRLPHRRPRRPNDIYVNTKTDFKAQLARCQLLLDGGARGQNARTEIYIHGLGLAINRAISIALQLHAGSFGPLKVATSTSTVELADELEPETDTREPLTRIRSNSAIHTRVFRVTPR</sequence>
<evidence type="ECO:0000313" key="13">
    <source>
        <dbReference type="RefSeq" id="XP_006180487.2"/>
    </source>
</evidence>
<proteinExistence type="inferred from homology"/>
<evidence type="ECO:0000256" key="6">
    <source>
        <dbReference type="ARBA" id="ARBA00022694"/>
    </source>
</evidence>
<dbReference type="GO" id="GO:0000172">
    <property type="term" value="C:ribonuclease MRP complex"/>
    <property type="evidence" value="ECO:0007669"/>
    <property type="project" value="InterPro"/>
</dbReference>
<comment type="similarity">
    <text evidence="3">Belongs to the histone-like Alba family.</text>
</comment>
<protein>
    <recommendedName>
        <fullName evidence="10">Ribonuclease P protein subunit p20</fullName>
    </recommendedName>
</protein>
<dbReference type="FunFam" id="3.30.110.20:FF:000002">
    <property type="entry name" value="Ribonuclease P protein subunit p20"/>
    <property type="match status" value="1"/>
</dbReference>
<dbReference type="Pfam" id="PF12328">
    <property type="entry name" value="Rpp20"/>
    <property type="match status" value="1"/>
</dbReference>
<evidence type="ECO:0000256" key="7">
    <source>
        <dbReference type="ARBA" id="ARBA00023242"/>
    </source>
</evidence>
<dbReference type="KEGG" id="cfr:102510519"/>
<accession>A0A8B6YCU4</accession>
<dbReference type="RefSeq" id="XP_006180487.2">
    <property type="nucleotide sequence ID" value="XM_006180425.3"/>
</dbReference>
<dbReference type="InterPro" id="IPR014612">
    <property type="entry name" value="Pop7/Rpp20"/>
</dbReference>
<feature type="region of interest" description="Disordered" evidence="11">
    <location>
        <begin position="1"/>
        <end position="44"/>
    </location>
</feature>
<comment type="subunit">
    <text evidence="9">Component of nuclear RNase P and RNase MRP complexes. RNase P consists of a catalytic RNA moiety and 10 different protein chains; POP1, POP4, POP5, POP7, RPP14, RPP21, RPP25, RPP30, RPP38 and RPP40. Within the RNase P complex, POP1, POP7 and RPP25 form the 'finger' subcomplex, POP5, RPP14, RPP40 and homodimeric RPP30 form the 'palm' subcomplex, and RPP21, POP4 and RPP38 form the 'wrist' subcomplex. All subunits of the RNase P complex interact with the catalytic RNA. Several subunits of RNase P are also part of the RNase MRP complex. RNase MRP consists of a catalytic RNA moiety and about 8 protein subunits; POP1, POP7, RPP25, RPP30, RPP38, RPP40 and possibly also POP4 and POP5. Interacts with SMN1. POP7 forms a heterodimer with RPP25 that binds to the P3 stem loop of the catalytic RNA.</text>
</comment>
<dbReference type="Proteomes" id="UP000694856">
    <property type="component" value="Chromosome 35"/>
</dbReference>
<keyword evidence="5" id="KW-0698">rRNA processing</keyword>
<evidence type="ECO:0000256" key="11">
    <source>
        <dbReference type="SAM" id="MobiDB-lite"/>
    </source>
</evidence>
<evidence type="ECO:0000256" key="3">
    <source>
        <dbReference type="ARBA" id="ARBA00008018"/>
    </source>
</evidence>
<dbReference type="Gene3D" id="3.30.110.20">
    <property type="entry name" value="Alba-like domain"/>
    <property type="match status" value="1"/>
</dbReference>
<reference evidence="13" key="1">
    <citation type="submission" date="2025-08" db="UniProtKB">
        <authorList>
            <consortium name="RefSeq"/>
        </authorList>
    </citation>
    <scope>IDENTIFICATION</scope>
    <source>
        <tissue evidence="13">Ear skin</tissue>
    </source>
</reference>
<dbReference type="GO" id="GO:0006364">
    <property type="term" value="P:rRNA processing"/>
    <property type="evidence" value="ECO:0007669"/>
    <property type="project" value="UniProtKB-KW"/>
</dbReference>
<dbReference type="GO" id="GO:0003676">
    <property type="term" value="F:nucleic acid binding"/>
    <property type="evidence" value="ECO:0007669"/>
    <property type="project" value="InterPro"/>
</dbReference>
<dbReference type="GeneID" id="102510519"/>
<evidence type="ECO:0000256" key="2">
    <source>
        <dbReference type="ARBA" id="ARBA00004604"/>
    </source>
</evidence>
<evidence type="ECO:0000256" key="1">
    <source>
        <dbReference type="ARBA" id="ARBA00004463"/>
    </source>
</evidence>
<keyword evidence="4" id="KW-0963">Cytoplasm</keyword>